<accession>A0A9J7IJB7</accession>
<dbReference type="CDD" id="cd00109">
    <property type="entry name" value="Kunitz-type"/>
    <property type="match status" value="1"/>
</dbReference>
<proteinExistence type="predicted"/>
<evidence type="ECO:0000256" key="2">
    <source>
        <dbReference type="ARBA" id="ARBA00022525"/>
    </source>
</evidence>
<feature type="chain" id="PRO_5039892327" evidence="7">
    <location>
        <begin position="20"/>
        <end position="75"/>
    </location>
</feature>
<keyword evidence="3" id="KW-0800">Toxin</keyword>
<dbReference type="PANTHER" id="PTHR10083:SF217">
    <property type="entry name" value="BOOPHILIN-H2"/>
    <property type="match status" value="1"/>
</dbReference>
<dbReference type="InterPro" id="IPR002223">
    <property type="entry name" value="Kunitz_BPTI"/>
</dbReference>
<comment type="subcellular location">
    <subcellularLocation>
        <location evidence="1">Secreted</location>
    </subcellularLocation>
</comment>
<dbReference type="RefSeq" id="XP_022817331.1">
    <property type="nucleotide sequence ID" value="XM_022961563.1"/>
</dbReference>
<dbReference type="PROSITE" id="PS00280">
    <property type="entry name" value="BPTI_KUNITZ_1"/>
    <property type="match status" value="1"/>
</dbReference>
<dbReference type="GO" id="GO:0004867">
    <property type="term" value="F:serine-type endopeptidase inhibitor activity"/>
    <property type="evidence" value="ECO:0007669"/>
    <property type="project" value="UniProtKB-KW"/>
</dbReference>
<keyword evidence="4" id="KW-0646">Protease inhibitor</keyword>
<dbReference type="PRINTS" id="PR00759">
    <property type="entry name" value="BASICPTASE"/>
</dbReference>
<protein>
    <submittedName>
        <fullName evidence="10">PI-stichotoxin-She2a-like</fullName>
    </submittedName>
</protein>
<dbReference type="PANTHER" id="PTHR10083">
    <property type="entry name" value="KUNITZ-TYPE PROTEASE INHIBITOR-RELATED"/>
    <property type="match status" value="1"/>
</dbReference>
<dbReference type="FunFam" id="4.10.410.10:FF:000020">
    <property type="entry name" value="Collagen, type VI, alpha 3"/>
    <property type="match status" value="1"/>
</dbReference>
<dbReference type="InterPro" id="IPR020901">
    <property type="entry name" value="Prtase_inh_Kunz-CS"/>
</dbReference>
<dbReference type="SUPFAM" id="SSF57362">
    <property type="entry name" value="BPTI-like"/>
    <property type="match status" value="1"/>
</dbReference>
<keyword evidence="6" id="KW-1015">Disulfide bond</keyword>
<evidence type="ECO:0000256" key="4">
    <source>
        <dbReference type="ARBA" id="ARBA00022690"/>
    </source>
</evidence>
<keyword evidence="7" id="KW-0732">Signal</keyword>
<dbReference type="Pfam" id="PF00014">
    <property type="entry name" value="Kunitz_BPTI"/>
    <property type="match status" value="1"/>
</dbReference>
<name>A0A9J7IJB7_SPOLT</name>
<dbReference type="PROSITE" id="PS50279">
    <property type="entry name" value="BPTI_KUNITZ_2"/>
    <property type="match status" value="1"/>
</dbReference>
<dbReference type="Gene3D" id="4.10.410.10">
    <property type="entry name" value="Pancreatic trypsin inhibitor Kunitz domain"/>
    <property type="match status" value="1"/>
</dbReference>
<dbReference type="AlphaFoldDB" id="A0A9J7IJB7"/>
<feature type="signal peptide" evidence="7">
    <location>
        <begin position="1"/>
        <end position="19"/>
    </location>
</feature>
<evidence type="ECO:0000259" key="8">
    <source>
        <dbReference type="PROSITE" id="PS50279"/>
    </source>
</evidence>
<evidence type="ECO:0000256" key="7">
    <source>
        <dbReference type="SAM" id="SignalP"/>
    </source>
</evidence>
<evidence type="ECO:0000256" key="3">
    <source>
        <dbReference type="ARBA" id="ARBA00022656"/>
    </source>
</evidence>
<evidence type="ECO:0000313" key="10">
    <source>
        <dbReference type="RefSeq" id="XP_022817331.1"/>
    </source>
</evidence>
<evidence type="ECO:0000256" key="6">
    <source>
        <dbReference type="ARBA" id="ARBA00023157"/>
    </source>
</evidence>
<dbReference type="GO" id="GO:0005615">
    <property type="term" value="C:extracellular space"/>
    <property type="evidence" value="ECO:0007669"/>
    <property type="project" value="TreeGrafter"/>
</dbReference>
<dbReference type="GeneID" id="111350117"/>
<keyword evidence="9" id="KW-1185">Reference proteome</keyword>
<dbReference type="KEGG" id="sliu:111350117"/>
<keyword evidence="2" id="KW-0964">Secreted</keyword>
<evidence type="ECO:0000313" key="9">
    <source>
        <dbReference type="Proteomes" id="UP000301870"/>
    </source>
</evidence>
<feature type="domain" description="BPTI/Kunitz inhibitor" evidence="8">
    <location>
        <begin position="24"/>
        <end position="74"/>
    </location>
</feature>
<dbReference type="InterPro" id="IPR036880">
    <property type="entry name" value="Kunitz_BPTI_sf"/>
</dbReference>
<dbReference type="SMART" id="SM00131">
    <property type="entry name" value="KU"/>
    <property type="match status" value="1"/>
</dbReference>
<evidence type="ECO:0000256" key="1">
    <source>
        <dbReference type="ARBA" id="ARBA00004613"/>
    </source>
</evidence>
<dbReference type="InterPro" id="IPR050098">
    <property type="entry name" value="TFPI/VKTCI-like"/>
</dbReference>
<evidence type="ECO:0000256" key="5">
    <source>
        <dbReference type="ARBA" id="ARBA00022900"/>
    </source>
</evidence>
<gene>
    <name evidence="10" type="primary">LOC111350117</name>
</gene>
<keyword evidence="5" id="KW-0722">Serine protease inhibitor</keyword>
<dbReference type="Proteomes" id="UP000301870">
    <property type="component" value="Chromosome 10"/>
</dbReference>
<organism evidence="9 10">
    <name type="scientific">Spodoptera litura</name>
    <name type="common">Asian cotton leafworm</name>
    <dbReference type="NCBI Taxonomy" id="69820"/>
    <lineage>
        <taxon>Eukaryota</taxon>
        <taxon>Metazoa</taxon>
        <taxon>Ecdysozoa</taxon>
        <taxon>Arthropoda</taxon>
        <taxon>Hexapoda</taxon>
        <taxon>Insecta</taxon>
        <taxon>Pterygota</taxon>
        <taxon>Neoptera</taxon>
        <taxon>Endopterygota</taxon>
        <taxon>Lepidoptera</taxon>
        <taxon>Glossata</taxon>
        <taxon>Ditrysia</taxon>
        <taxon>Noctuoidea</taxon>
        <taxon>Noctuidae</taxon>
        <taxon>Amphipyrinae</taxon>
        <taxon>Spodoptera</taxon>
    </lineage>
</organism>
<reference evidence="10" key="1">
    <citation type="submission" date="2025-08" db="UniProtKB">
        <authorList>
            <consortium name="RefSeq"/>
        </authorList>
    </citation>
    <scope>IDENTIFICATION</scope>
    <source>
        <strain evidence="10">Ishihara</strain>
        <tissue evidence="10">Whole body</tissue>
    </source>
</reference>
<sequence length="75" mass="8391">MKVFLLLTILALKIVASSTQDARCSQPMDVGTCNLALVRYYYDSERSMCHAFIYTGCGGNSNLFRTARECRQACL</sequence>
<dbReference type="OrthoDB" id="4473401at2759"/>